<gene>
    <name evidence="1" type="ORF">B5V02_24480</name>
</gene>
<comment type="caution">
    <text evidence="1">The sequence shown here is derived from an EMBL/GenBank/DDBJ whole genome shotgun (WGS) entry which is preliminary data.</text>
</comment>
<name>A0A2W7CQ28_9HYPH</name>
<proteinExistence type="predicted"/>
<organism evidence="1 2">
    <name type="scientific">Mesorhizobium kowhaii</name>
    <dbReference type="NCBI Taxonomy" id="1300272"/>
    <lineage>
        <taxon>Bacteria</taxon>
        <taxon>Pseudomonadati</taxon>
        <taxon>Pseudomonadota</taxon>
        <taxon>Alphaproteobacteria</taxon>
        <taxon>Hyphomicrobiales</taxon>
        <taxon>Phyllobacteriaceae</taxon>
        <taxon>Mesorhizobium</taxon>
    </lineage>
</organism>
<evidence type="ECO:0000313" key="2">
    <source>
        <dbReference type="Proteomes" id="UP000248616"/>
    </source>
</evidence>
<evidence type="ECO:0000313" key="1">
    <source>
        <dbReference type="EMBL" id="PZV35949.1"/>
    </source>
</evidence>
<protein>
    <submittedName>
        <fullName evidence="1">Uncharacterized protein</fullName>
    </submittedName>
</protein>
<reference evidence="2" key="1">
    <citation type="submission" date="2017-03" db="EMBL/GenBank/DDBJ databases">
        <authorList>
            <person name="Safronova V.I."/>
            <person name="Sazanova A.L."/>
            <person name="Chirak E.R."/>
        </authorList>
    </citation>
    <scope>NUCLEOTIDE SEQUENCE [LARGE SCALE GENOMIC DNA]</scope>
    <source>
        <strain evidence="2">Ach-343</strain>
    </source>
</reference>
<dbReference type="AlphaFoldDB" id="A0A2W7CQ28"/>
<accession>A0A2W7CQ28</accession>
<dbReference type="Proteomes" id="UP000248616">
    <property type="component" value="Unassembled WGS sequence"/>
</dbReference>
<sequence>MFEGFQLETIQLPKATLRANGEGSVPAVAYMVIWYGKEGVVERRPSMPRKPQEITRWRHFLLESRKTGS</sequence>
<dbReference type="EMBL" id="MZXV01000052">
    <property type="protein sequence ID" value="PZV35949.1"/>
    <property type="molecule type" value="Genomic_DNA"/>
</dbReference>
<keyword evidence="2" id="KW-1185">Reference proteome</keyword>